<keyword evidence="1" id="KW-0812">Transmembrane</keyword>
<name>A0A1R1RXZ7_9BACI</name>
<feature type="domain" description="YdbS-like PH" evidence="2">
    <location>
        <begin position="406"/>
        <end position="486"/>
    </location>
</feature>
<feature type="transmembrane region" description="Helical" evidence="1">
    <location>
        <begin position="389"/>
        <end position="406"/>
    </location>
</feature>
<dbReference type="AlphaFoldDB" id="A0A1R1RXZ7"/>
<dbReference type="PANTHER" id="PTHR34473:SF2">
    <property type="entry name" value="UPF0699 TRANSMEMBRANE PROTEIN YDBT"/>
    <property type="match status" value="1"/>
</dbReference>
<feature type="transmembrane region" description="Helical" evidence="1">
    <location>
        <begin position="12"/>
        <end position="37"/>
    </location>
</feature>
<feature type="transmembrane region" description="Helical" evidence="1">
    <location>
        <begin position="234"/>
        <end position="259"/>
    </location>
</feature>
<dbReference type="OrthoDB" id="2195155at2"/>
<dbReference type="PIRSF" id="PIRSF026631">
    <property type="entry name" value="UCP026631"/>
    <property type="match status" value="1"/>
</dbReference>
<reference evidence="3 4" key="1">
    <citation type="submission" date="2017-01" db="EMBL/GenBank/DDBJ databases">
        <title>Bacillus phylogenomics.</title>
        <authorList>
            <person name="Dunlap C."/>
        </authorList>
    </citation>
    <scope>NUCLEOTIDE SEQUENCE [LARGE SCALE GENOMIC DNA]</scope>
    <source>
        <strain evidence="3 4">NRRL B-41282</strain>
    </source>
</reference>
<keyword evidence="1" id="KW-1133">Transmembrane helix</keyword>
<dbReference type="EMBL" id="MTJL01000023">
    <property type="protein sequence ID" value="OMI05007.1"/>
    <property type="molecule type" value="Genomic_DNA"/>
</dbReference>
<dbReference type="Proteomes" id="UP000187367">
    <property type="component" value="Unassembled WGS sequence"/>
</dbReference>
<evidence type="ECO:0000313" key="3">
    <source>
        <dbReference type="EMBL" id="OMI05007.1"/>
    </source>
</evidence>
<feature type="transmembrane region" description="Helical" evidence="1">
    <location>
        <begin position="366"/>
        <end position="383"/>
    </location>
</feature>
<feature type="domain" description="YdbS-like PH" evidence="2">
    <location>
        <begin position="67"/>
        <end position="144"/>
    </location>
</feature>
<gene>
    <name evidence="3" type="ORF">BW143_12320</name>
</gene>
<feature type="domain" description="YdbS-like PH" evidence="2">
    <location>
        <begin position="261"/>
        <end position="335"/>
    </location>
</feature>
<sequence length="494" mass="55937">MMSEPKRMHPAAMILNFFTGLVETVKNFIIPFGVAFFLNHNHVINIIAISAVVLFFVFLIASSIIKWRKFTYRIEEDELRIEEGLITKKKRYIPIERIQTINTSAGIIQQIFKLVKLQVETAGDGKEAEVSLVAVTQAEAENIQKALFERKKEMADIAADNAELQKDAVVKIEEAPPAPETTYKMSGQELLIAASTSSGIGVIISGIFAFITQIDEVFNLDWLYDRFSFLNSAGAAVIALVAFAALFIAWLLSIIGMLLKYANFTIVRKQKEIIISRGLIEKHQVTIPLQRIQAIKIKESLIRQPFGFATITIVSAGGSAMEEDKSTVLFPIISRKLIKKRLGELIPDYAPEEGLNRLPKRALGRYMLRSSWPVLAVIPLSIFFPPWGYLSIILIPFYWIFGYLAYRDAGWKISGSKLIMSSRLIGRTTAVIQHKRMQVFEVSRSFFQRRKKLVSIHTSTKSSMLMEKFSVADADEKDSEDIFNWYSYEKRVNG</sequence>
<dbReference type="Pfam" id="PF03703">
    <property type="entry name" value="bPH_2"/>
    <property type="match status" value="3"/>
</dbReference>
<evidence type="ECO:0000259" key="2">
    <source>
        <dbReference type="Pfam" id="PF03703"/>
    </source>
</evidence>
<accession>A0A1R1RXZ7</accession>
<comment type="caution">
    <text evidence="3">The sequence shown here is derived from an EMBL/GenBank/DDBJ whole genome shotgun (WGS) entry which is preliminary data.</text>
</comment>
<dbReference type="InterPro" id="IPR005182">
    <property type="entry name" value="YdbS-like_PH"/>
</dbReference>
<dbReference type="InterPro" id="IPR014529">
    <property type="entry name" value="UCP026631"/>
</dbReference>
<keyword evidence="1" id="KW-0472">Membrane</keyword>
<protein>
    <recommendedName>
        <fullName evidence="2">YdbS-like PH domain-containing protein</fullName>
    </recommendedName>
</protein>
<dbReference type="RefSeq" id="WP_076761264.1">
    <property type="nucleotide sequence ID" value="NZ_JARMMH010000014.1"/>
</dbReference>
<organism evidence="3 4">
    <name type="scientific">Bacillus swezeyi</name>
    <dbReference type="NCBI Taxonomy" id="1925020"/>
    <lineage>
        <taxon>Bacteria</taxon>
        <taxon>Bacillati</taxon>
        <taxon>Bacillota</taxon>
        <taxon>Bacilli</taxon>
        <taxon>Bacillales</taxon>
        <taxon>Bacillaceae</taxon>
        <taxon>Bacillus</taxon>
    </lineage>
</organism>
<accession>A0A1R1QK09</accession>
<feature type="transmembrane region" description="Helical" evidence="1">
    <location>
        <begin position="190"/>
        <end position="214"/>
    </location>
</feature>
<keyword evidence="4" id="KW-1185">Reference proteome</keyword>
<evidence type="ECO:0000313" key="4">
    <source>
        <dbReference type="Proteomes" id="UP000187367"/>
    </source>
</evidence>
<feature type="transmembrane region" description="Helical" evidence="1">
    <location>
        <begin position="43"/>
        <end position="65"/>
    </location>
</feature>
<evidence type="ECO:0000256" key="1">
    <source>
        <dbReference type="SAM" id="Phobius"/>
    </source>
</evidence>
<proteinExistence type="predicted"/>
<dbReference type="PANTHER" id="PTHR34473">
    <property type="entry name" value="UPF0699 TRANSMEMBRANE PROTEIN YDBS"/>
    <property type="match status" value="1"/>
</dbReference>